<evidence type="ECO:0000313" key="2">
    <source>
        <dbReference type="EMBL" id="OEH91154.1"/>
    </source>
</evidence>
<gene>
    <name evidence="2" type="ORF">BFG57_07250</name>
</gene>
<sequence length="293" mass="33398">MDINLTNALADLTITSISKVSEGLESDVYKVYSSTYEQFLVVKVPKQIVYHNENDQDLSAKGLYMQDYLISEHLIRNGFSKVPRVFDLKEIDGCPILIQEYVEGDNAEFHEGEYDEFGQELKKIHDMPLPDFKLIAQEGQEDVNNTIIERIFKRIVAMNKLAGTDIHLPSKDVLTNVLKNGSNKKSLLHMDLRAENILRKNHNILVFIDWSNALIGDPLLEFARANEYGLPVENILSGYGEYPLTSTAQELIYRLDTAIMLGIVFLSSAPNKLRAEQQINRVKQLNDRLIEKI</sequence>
<dbReference type="OrthoDB" id="334783at2"/>
<feature type="domain" description="Aminoglycoside phosphotransferase" evidence="1">
    <location>
        <begin position="17"/>
        <end position="225"/>
    </location>
</feature>
<dbReference type="Gene3D" id="3.90.1200.10">
    <property type="match status" value="1"/>
</dbReference>
<reference evidence="2 3" key="1">
    <citation type="submission" date="2016-08" db="EMBL/GenBank/DDBJ databases">
        <title>Genome of Bacillus solimangrovi GH2-4.</title>
        <authorList>
            <person name="Lim S."/>
            <person name="Kim B.-C."/>
        </authorList>
    </citation>
    <scope>NUCLEOTIDE SEQUENCE [LARGE SCALE GENOMIC DNA]</scope>
    <source>
        <strain evidence="2 3">GH2-4</strain>
    </source>
</reference>
<comment type="caution">
    <text evidence="2">The sequence shown here is derived from an EMBL/GenBank/DDBJ whole genome shotgun (WGS) entry which is preliminary data.</text>
</comment>
<organism evidence="2 3">
    <name type="scientific">Bacillus solimangrovi</name>
    <dbReference type="NCBI Taxonomy" id="1305675"/>
    <lineage>
        <taxon>Bacteria</taxon>
        <taxon>Bacillati</taxon>
        <taxon>Bacillota</taxon>
        <taxon>Bacilli</taxon>
        <taxon>Bacillales</taxon>
        <taxon>Bacillaceae</taxon>
        <taxon>Bacillus</taxon>
    </lineage>
</organism>
<dbReference type="SUPFAM" id="SSF56112">
    <property type="entry name" value="Protein kinase-like (PK-like)"/>
    <property type="match status" value="1"/>
</dbReference>
<dbReference type="Proteomes" id="UP000095209">
    <property type="component" value="Unassembled WGS sequence"/>
</dbReference>
<name>A0A1E5LAN8_9BACI</name>
<proteinExistence type="predicted"/>
<dbReference type="InterPro" id="IPR011009">
    <property type="entry name" value="Kinase-like_dom_sf"/>
</dbReference>
<dbReference type="EMBL" id="MJEH01000064">
    <property type="protein sequence ID" value="OEH91154.1"/>
    <property type="molecule type" value="Genomic_DNA"/>
</dbReference>
<dbReference type="AlphaFoldDB" id="A0A1E5LAN8"/>
<evidence type="ECO:0000259" key="1">
    <source>
        <dbReference type="Pfam" id="PF01636"/>
    </source>
</evidence>
<protein>
    <recommendedName>
        <fullName evidence="1">Aminoglycoside phosphotransferase domain-containing protein</fullName>
    </recommendedName>
</protein>
<keyword evidence="3" id="KW-1185">Reference proteome</keyword>
<dbReference type="InterPro" id="IPR002575">
    <property type="entry name" value="Aminoglycoside_PTrfase"/>
</dbReference>
<dbReference type="Pfam" id="PF01636">
    <property type="entry name" value="APH"/>
    <property type="match status" value="1"/>
</dbReference>
<evidence type="ECO:0000313" key="3">
    <source>
        <dbReference type="Proteomes" id="UP000095209"/>
    </source>
</evidence>
<accession>A0A1E5LAN8</accession>
<dbReference type="STRING" id="1305675.BFG57_07250"/>
<dbReference type="RefSeq" id="WP_069718921.1">
    <property type="nucleotide sequence ID" value="NZ_MJEH01000064.1"/>
</dbReference>